<evidence type="ECO:0000313" key="2">
    <source>
        <dbReference type="Proteomes" id="UP000813385"/>
    </source>
</evidence>
<protein>
    <recommendedName>
        <fullName evidence="3">TPR domain protein</fullName>
    </recommendedName>
</protein>
<dbReference type="AlphaFoldDB" id="A0A8K0T6M6"/>
<dbReference type="Proteomes" id="UP000813385">
    <property type="component" value="Unassembled WGS sequence"/>
</dbReference>
<dbReference type="EMBL" id="JAGPXD010000006">
    <property type="protein sequence ID" value="KAH7349388.1"/>
    <property type="molecule type" value="Genomic_DNA"/>
</dbReference>
<dbReference type="Gene3D" id="1.25.40.10">
    <property type="entry name" value="Tetratricopeptide repeat domain"/>
    <property type="match status" value="1"/>
</dbReference>
<dbReference type="PANTHER" id="PTHR45588">
    <property type="entry name" value="TPR DOMAIN-CONTAINING PROTEIN"/>
    <property type="match status" value="1"/>
</dbReference>
<dbReference type="InterPro" id="IPR019734">
    <property type="entry name" value="TPR_rpt"/>
</dbReference>
<gene>
    <name evidence="1" type="ORF">B0T11DRAFT_342682</name>
</gene>
<dbReference type="InterPro" id="IPR011990">
    <property type="entry name" value="TPR-like_helical_dom_sf"/>
</dbReference>
<comment type="caution">
    <text evidence="1">The sequence shown here is derived from an EMBL/GenBank/DDBJ whole genome shotgun (WGS) entry which is preliminary data.</text>
</comment>
<reference evidence="1" key="1">
    <citation type="journal article" date="2021" name="Nat. Commun.">
        <title>Genetic determinants of endophytism in the Arabidopsis root mycobiome.</title>
        <authorList>
            <person name="Mesny F."/>
            <person name="Miyauchi S."/>
            <person name="Thiergart T."/>
            <person name="Pickel B."/>
            <person name="Atanasova L."/>
            <person name="Karlsson M."/>
            <person name="Huettel B."/>
            <person name="Barry K.W."/>
            <person name="Haridas S."/>
            <person name="Chen C."/>
            <person name="Bauer D."/>
            <person name="Andreopoulos W."/>
            <person name="Pangilinan J."/>
            <person name="LaButti K."/>
            <person name="Riley R."/>
            <person name="Lipzen A."/>
            <person name="Clum A."/>
            <person name="Drula E."/>
            <person name="Henrissat B."/>
            <person name="Kohler A."/>
            <person name="Grigoriev I.V."/>
            <person name="Martin F.M."/>
            <person name="Hacquard S."/>
        </authorList>
    </citation>
    <scope>NUCLEOTIDE SEQUENCE</scope>
    <source>
        <strain evidence="1">MPI-CAGE-AT-0016</strain>
    </source>
</reference>
<name>A0A8K0T6M6_9PEZI</name>
<organism evidence="1 2">
    <name type="scientific">Plectosphaerella cucumerina</name>
    <dbReference type="NCBI Taxonomy" id="40658"/>
    <lineage>
        <taxon>Eukaryota</taxon>
        <taxon>Fungi</taxon>
        <taxon>Dikarya</taxon>
        <taxon>Ascomycota</taxon>
        <taxon>Pezizomycotina</taxon>
        <taxon>Sordariomycetes</taxon>
        <taxon>Hypocreomycetidae</taxon>
        <taxon>Glomerellales</taxon>
        <taxon>Plectosphaerellaceae</taxon>
        <taxon>Plectosphaerella</taxon>
    </lineage>
</organism>
<proteinExistence type="predicted"/>
<evidence type="ECO:0008006" key="3">
    <source>
        <dbReference type="Google" id="ProtNLM"/>
    </source>
</evidence>
<dbReference type="SMART" id="SM00028">
    <property type="entry name" value="TPR"/>
    <property type="match status" value="3"/>
</dbReference>
<accession>A0A8K0T6M6</accession>
<sequence>MHPDEYQFDLGRYSRAITTKSTASQTWFNRGLVWSYAFAHDQAAFCFKEAISSDDTCAMAYWGLTYCIGPNYNKQWSFFDNSELREVVQRGHASVQKALANSSHVSPVEQELIKAIQSRYPEEEPADAGTCEAWNRDFAEAMQLVYDKFPKDLDVITIYVDAVMNLNPWNMWDLASGKPTEGARTLEMLALLQHAMTLDGALEHPGLLHLYIHLVEMSPEPESGLVFADHLRGLVPDAGHLNHMPTHLDVLCGRYQEAIQWNSEAITADEKYVAVVGAVDFYALYRAHNYHFRVYAAMFSGNFAVALETAASLEKALPDDLLRVESPPMADWLEGFLSIRAHVLVRFGHWEEILDLPVPEDAELRCMTVAIVHYAKGVALSALGRIEEAETQRGLFRDAQARVPSSRTLFNNTCVDILQVAAAMLDGELAYRAGDVEEAFAHLRRATALEDGLPYDEPWGWMQPTRHAYGALSLEQGRVEEALEARGVVDAS</sequence>
<dbReference type="OrthoDB" id="414774at2759"/>
<keyword evidence="2" id="KW-1185">Reference proteome</keyword>
<dbReference type="SUPFAM" id="SSF48452">
    <property type="entry name" value="TPR-like"/>
    <property type="match status" value="1"/>
</dbReference>
<evidence type="ECO:0000313" key="1">
    <source>
        <dbReference type="EMBL" id="KAH7349388.1"/>
    </source>
</evidence>
<dbReference type="PANTHER" id="PTHR45588:SF1">
    <property type="entry name" value="WW DOMAIN-CONTAINING PROTEIN"/>
    <property type="match status" value="1"/>
</dbReference>